<dbReference type="AlphaFoldDB" id="A0A7J0FLY8"/>
<keyword evidence="4" id="KW-0804">Transcription</keyword>
<dbReference type="CDD" id="cd10017">
    <property type="entry name" value="B3_DNA"/>
    <property type="match status" value="2"/>
</dbReference>
<dbReference type="Proteomes" id="UP000585474">
    <property type="component" value="Unassembled WGS sequence"/>
</dbReference>
<dbReference type="InterPro" id="IPR015300">
    <property type="entry name" value="DNA-bd_pseudobarrel_sf"/>
</dbReference>
<keyword evidence="3" id="KW-0238">DNA-binding</keyword>
<dbReference type="PANTHER" id="PTHR31140">
    <property type="entry name" value="B3 DOMAIN-CONTAINING TRANSCRIPTION FACTOR ABI3"/>
    <property type="match status" value="1"/>
</dbReference>
<feature type="region of interest" description="Disordered" evidence="6">
    <location>
        <begin position="1"/>
        <end position="61"/>
    </location>
</feature>
<dbReference type="InterPro" id="IPR044800">
    <property type="entry name" value="LEC2-like"/>
</dbReference>
<dbReference type="SUPFAM" id="SSF101936">
    <property type="entry name" value="DNA-binding pseudobarrel domain"/>
    <property type="match status" value="2"/>
</dbReference>
<dbReference type="SMART" id="SM01019">
    <property type="entry name" value="B3"/>
    <property type="match status" value="2"/>
</dbReference>
<gene>
    <name evidence="8" type="ORF">Acr_13g0007970</name>
</gene>
<dbReference type="InterPro" id="IPR003340">
    <property type="entry name" value="B3_DNA-bd"/>
</dbReference>
<feature type="region of interest" description="Disordered" evidence="6">
    <location>
        <begin position="439"/>
        <end position="460"/>
    </location>
</feature>
<feature type="compositionally biased region" description="Polar residues" evidence="6">
    <location>
        <begin position="168"/>
        <end position="189"/>
    </location>
</feature>
<keyword evidence="9" id="KW-1185">Reference proteome</keyword>
<dbReference type="GO" id="GO:0003677">
    <property type="term" value="F:DNA binding"/>
    <property type="evidence" value="ECO:0007669"/>
    <property type="project" value="UniProtKB-KW"/>
</dbReference>
<evidence type="ECO:0000256" key="2">
    <source>
        <dbReference type="ARBA" id="ARBA00023015"/>
    </source>
</evidence>
<feature type="region of interest" description="Disordered" evidence="6">
    <location>
        <begin position="116"/>
        <end position="190"/>
    </location>
</feature>
<reference evidence="8 9" key="1">
    <citation type="submission" date="2019-07" db="EMBL/GenBank/DDBJ databases">
        <title>De Novo Assembly of kiwifruit Actinidia rufa.</title>
        <authorList>
            <person name="Sugita-Konishi S."/>
            <person name="Sato K."/>
            <person name="Mori E."/>
            <person name="Abe Y."/>
            <person name="Kisaki G."/>
            <person name="Hamano K."/>
            <person name="Suezawa K."/>
            <person name="Otani M."/>
            <person name="Fukuda T."/>
            <person name="Manabe T."/>
            <person name="Gomi K."/>
            <person name="Tabuchi M."/>
            <person name="Akimitsu K."/>
            <person name="Kataoka I."/>
        </authorList>
    </citation>
    <scope>NUCLEOTIDE SEQUENCE [LARGE SCALE GENOMIC DNA]</scope>
    <source>
        <strain evidence="9">cv. Fuchu</strain>
    </source>
</reference>
<dbReference type="GO" id="GO:0005634">
    <property type="term" value="C:nucleus"/>
    <property type="evidence" value="ECO:0007669"/>
    <property type="project" value="UniProtKB-SubCell"/>
</dbReference>
<comment type="subcellular location">
    <subcellularLocation>
        <location evidence="1">Nucleus</location>
    </subcellularLocation>
</comment>
<dbReference type="EMBL" id="BJWL01000013">
    <property type="protein sequence ID" value="GFY99396.1"/>
    <property type="molecule type" value="Genomic_DNA"/>
</dbReference>
<evidence type="ECO:0000256" key="5">
    <source>
        <dbReference type="ARBA" id="ARBA00023242"/>
    </source>
</evidence>
<accession>A0A7J0FLY8</accession>
<dbReference type="Pfam" id="PF02362">
    <property type="entry name" value="B3"/>
    <property type="match status" value="2"/>
</dbReference>
<evidence type="ECO:0000259" key="7">
    <source>
        <dbReference type="PROSITE" id="PS50863"/>
    </source>
</evidence>
<organism evidence="8 9">
    <name type="scientific">Actinidia rufa</name>
    <dbReference type="NCBI Taxonomy" id="165716"/>
    <lineage>
        <taxon>Eukaryota</taxon>
        <taxon>Viridiplantae</taxon>
        <taxon>Streptophyta</taxon>
        <taxon>Embryophyta</taxon>
        <taxon>Tracheophyta</taxon>
        <taxon>Spermatophyta</taxon>
        <taxon>Magnoliopsida</taxon>
        <taxon>eudicotyledons</taxon>
        <taxon>Gunneridae</taxon>
        <taxon>Pentapetalae</taxon>
        <taxon>asterids</taxon>
        <taxon>Ericales</taxon>
        <taxon>Actinidiaceae</taxon>
        <taxon>Actinidia</taxon>
    </lineage>
</organism>
<dbReference type="PANTHER" id="PTHR31140:SF139">
    <property type="entry name" value="B3 DOMAIN-CONTAINING PROTEIN OS02G0455900-RELATED"/>
    <property type="match status" value="1"/>
</dbReference>
<feature type="domain" description="TF-B3" evidence="7">
    <location>
        <begin position="328"/>
        <end position="434"/>
    </location>
</feature>
<name>A0A7J0FLY8_9ERIC</name>
<proteinExistence type="predicted"/>
<evidence type="ECO:0000256" key="6">
    <source>
        <dbReference type="SAM" id="MobiDB-lite"/>
    </source>
</evidence>
<keyword evidence="2" id="KW-0805">Transcription regulation</keyword>
<dbReference type="GO" id="GO:0003700">
    <property type="term" value="F:DNA-binding transcription factor activity"/>
    <property type="evidence" value="ECO:0007669"/>
    <property type="project" value="InterPro"/>
</dbReference>
<comment type="caution">
    <text evidence="8">The sequence shown here is derived from an EMBL/GenBank/DDBJ whole genome shotgun (WGS) entry which is preliminary data.</text>
</comment>
<sequence length="460" mass="52603">MSESRGTGTGPSDKEQKTTEDSNVQQEEEKEKANKEDASRKTNQSSSTSTIATDQNNSGQEKANEILLKKSNLKIMIEPPWIPPRYNVQITIGELRSKFTFKWLICPMAEVKEEQEKEVNVSEEENPSSSSPSSMAAADTEASDKRPLEISGEENADSPSKKQKHYHSPSTINPGPNSGDSSEAANNELQGGAAAEPWEVLFNRLFGIYPHNIELFETQLTQSNRLVIPKQAAQDYFPLSTMAELTLQITDGQDKEWSMELVYYPEEDAFVIARGWQDFANSHSLEPLDSIQFYRSVPCWATNQYAIKYVRRQEVPTETPEFTRGNFLFQLELTSSDVWYSRLFIPSREVEIHFPMVHILLLSREKEIVRFTDAENKDWYMDVILYNYEFYMIIDEWNGFVKAHGLEARDVIKFYKPVQPSHAKHFLIECVRKEGGANLTQKMEEPSHRGSNKGKEITVE</sequence>
<feature type="compositionally biased region" description="Basic and acidic residues" evidence="6">
    <location>
        <begin position="442"/>
        <end position="460"/>
    </location>
</feature>
<keyword evidence="5" id="KW-0539">Nucleus</keyword>
<evidence type="ECO:0000313" key="9">
    <source>
        <dbReference type="Proteomes" id="UP000585474"/>
    </source>
</evidence>
<feature type="compositionally biased region" description="Basic and acidic residues" evidence="6">
    <location>
        <begin position="27"/>
        <end position="40"/>
    </location>
</feature>
<evidence type="ECO:0000313" key="8">
    <source>
        <dbReference type="EMBL" id="GFY99396.1"/>
    </source>
</evidence>
<evidence type="ECO:0000256" key="3">
    <source>
        <dbReference type="ARBA" id="ARBA00023125"/>
    </source>
</evidence>
<protein>
    <recommendedName>
        <fullName evidence="7">TF-B3 domain-containing protein</fullName>
    </recommendedName>
</protein>
<feature type="compositionally biased region" description="Polar residues" evidence="6">
    <location>
        <begin position="41"/>
        <end position="61"/>
    </location>
</feature>
<evidence type="ECO:0000256" key="1">
    <source>
        <dbReference type="ARBA" id="ARBA00004123"/>
    </source>
</evidence>
<evidence type="ECO:0000256" key="4">
    <source>
        <dbReference type="ARBA" id="ARBA00023163"/>
    </source>
</evidence>
<feature type="domain" description="TF-B3" evidence="7">
    <location>
        <begin position="211"/>
        <end position="313"/>
    </location>
</feature>
<dbReference type="Gene3D" id="2.40.330.10">
    <property type="entry name" value="DNA-binding pseudobarrel domain"/>
    <property type="match status" value="2"/>
</dbReference>
<dbReference type="PROSITE" id="PS50863">
    <property type="entry name" value="B3"/>
    <property type="match status" value="2"/>
</dbReference>
<dbReference type="OrthoDB" id="1583621at2759"/>